<evidence type="ECO:0000256" key="1">
    <source>
        <dbReference type="ARBA" id="ARBA00022801"/>
    </source>
</evidence>
<gene>
    <name evidence="3" type="ORF">JTJ23_00715</name>
</gene>
<dbReference type="SUPFAM" id="SSF52279">
    <property type="entry name" value="Beta-D-glucan exohydrolase, C-terminal domain"/>
    <property type="match status" value="1"/>
</dbReference>
<dbReference type="InterPro" id="IPR036962">
    <property type="entry name" value="Glyco_hydro_3_N_sf"/>
</dbReference>
<dbReference type="SMART" id="SM01217">
    <property type="entry name" value="Fn3_like"/>
    <property type="match status" value="1"/>
</dbReference>
<dbReference type="Gene3D" id="3.20.20.300">
    <property type="entry name" value="Glycoside hydrolase, family 3, N-terminal domain"/>
    <property type="match status" value="1"/>
</dbReference>
<dbReference type="EMBL" id="JAFHBD010000003">
    <property type="protein sequence ID" value="MBN2952131.1"/>
    <property type="molecule type" value="Genomic_DNA"/>
</dbReference>
<dbReference type="PANTHER" id="PTHR30620">
    <property type="entry name" value="PERIPLASMIC BETA-GLUCOSIDASE-RELATED"/>
    <property type="match status" value="1"/>
</dbReference>
<sequence>MEAYQNAAFSPEERAKDLLGRMTLKEKVGQLNQRLYGFRIYERQGEEFTLTDEFKEEVERMGGLGVLYGLYRADPWADKDEKTGIVPELSAKAYNMVQHYVMEHSRLGIPMMMSSECPHGHQALGGGLLPVNLAAGATFDPALLSKGYKACGKQLKSGHVELALMSALDMARDPRWGRSEECYSEDPCLAAAMAKAAVTGMQSTGVGSVAKHFCAQGETTGGVNASAARIGERELREIHFPSAKACCEAGVEGIMAAYNEIDGVYCHRNAWLLRDVLRGEMGFDGIVMADGLAVDFLKNTEGDTLHAAVAARKAGVDVSLWDEAFGRLGEAVDQGLLEESQIDEAVLRVLKLKFEKGLFEHPYMEENMLSPEEAGIPEVSLALARESAVLLKNEKTVLPLAKKYKKVAVIGYHAADRYCMLGDYTPPVPESECVTVLQGMKQEAPDGVKVSYAMGSGFSEADEHEKAKAMALAEESDVIVAVVGGSSSRFGGAVFDANGAASKGTGSRSMDCGEGMDTAKVHIPAAQEELVAELARLGKPLVTVVIAGRAYCIEKIENASDAVLYAFYPGPMGGKAIAELLYGSSNPSGRLPVSMPRHVGQIPVCYNYRTSVVPAYCDMTSQPLHTFGEGRSYTTFTGSDVSVTKEENGISVSFTVENTGNMAGTSVPCLYVRKRSGGVVARIKELKAFTRIALAPGEKKEAVFHLTKEELNFVQIPGKPEVICHEYELMLEDGAEKWWTGNVTEM</sequence>
<dbReference type="Pfam" id="PF00933">
    <property type="entry name" value="Glyco_hydro_3"/>
    <property type="match status" value="1"/>
</dbReference>
<dbReference type="SUPFAM" id="SSF51445">
    <property type="entry name" value="(Trans)glycosidases"/>
    <property type="match status" value="1"/>
</dbReference>
<evidence type="ECO:0000259" key="2">
    <source>
        <dbReference type="SMART" id="SM01217"/>
    </source>
</evidence>
<organism evidence="3 4">
    <name type="scientific">Fusicatenibacter saccharivorans</name>
    <dbReference type="NCBI Taxonomy" id="1150298"/>
    <lineage>
        <taxon>Bacteria</taxon>
        <taxon>Bacillati</taxon>
        <taxon>Bacillota</taxon>
        <taxon>Clostridia</taxon>
        <taxon>Lachnospirales</taxon>
        <taxon>Lachnospiraceae</taxon>
        <taxon>Fusicatenibacter</taxon>
    </lineage>
</organism>
<evidence type="ECO:0000313" key="4">
    <source>
        <dbReference type="Proteomes" id="UP000737612"/>
    </source>
</evidence>
<dbReference type="InterPro" id="IPR001764">
    <property type="entry name" value="Glyco_hydro_3_N"/>
</dbReference>
<evidence type="ECO:0000313" key="3">
    <source>
        <dbReference type="EMBL" id="MBN2952131.1"/>
    </source>
</evidence>
<dbReference type="PANTHER" id="PTHR30620:SF123">
    <property type="entry name" value="BETA-XYLOSIDASE"/>
    <property type="match status" value="1"/>
</dbReference>
<reference evidence="3" key="1">
    <citation type="submission" date="2021-02" db="EMBL/GenBank/DDBJ databases">
        <title>Metagenome-assembled genomes from human diarrheal sample B26.</title>
        <authorList>
            <person name="Ateba T.P."/>
            <person name="Alayande K.A."/>
            <person name="Mwanza M."/>
        </authorList>
    </citation>
    <scope>NUCLEOTIDE SEQUENCE</scope>
    <source>
        <strain evidence="3">06WH</strain>
    </source>
</reference>
<proteinExistence type="predicted"/>
<dbReference type="PRINTS" id="PR00133">
    <property type="entry name" value="GLHYDRLASE3"/>
</dbReference>
<accession>A0A939CET5</accession>
<feature type="domain" description="Fibronectin type III-like" evidence="2">
    <location>
        <begin position="666"/>
        <end position="735"/>
    </location>
</feature>
<dbReference type="InterPro" id="IPR017853">
    <property type="entry name" value="GH"/>
</dbReference>
<dbReference type="Pfam" id="PF01915">
    <property type="entry name" value="Glyco_hydro_3_C"/>
    <property type="match status" value="1"/>
</dbReference>
<dbReference type="InterPro" id="IPR026891">
    <property type="entry name" value="Fn3-like"/>
</dbReference>
<dbReference type="AlphaFoldDB" id="A0A939CET5"/>
<protein>
    <submittedName>
        <fullName evidence="3">Glycoside hydrolase family 3 C-terminal domain-containing protein</fullName>
    </submittedName>
</protein>
<dbReference type="InterPro" id="IPR013783">
    <property type="entry name" value="Ig-like_fold"/>
</dbReference>
<dbReference type="GO" id="GO:0009251">
    <property type="term" value="P:glucan catabolic process"/>
    <property type="evidence" value="ECO:0007669"/>
    <property type="project" value="TreeGrafter"/>
</dbReference>
<dbReference type="Proteomes" id="UP000737612">
    <property type="component" value="Unassembled WGS sequence"/>
</dbReference>
<name>A0A939CET5_9FIRM</name>
<keyword evidence="1 3" id="KW-0378">Hydrolase</keyword>
<dbReference type="InterPro" id="IPR036881">
    <property type="entry name" value="Glyco_hydro_3_C_sf"/>
</dbReference>
<comment type="caution">
    <text evidence="3">The sequence shown here is derived from an EMBL/GenBank/DDBJ whole genome shotgun (WGS) entry which is preliminary data.</text>
</comment>
<dbReference type="Gene3D" id="3.40.50.1700">
    <property type="entry name" value="Glycoside hydrolase family 3 C-terminal domain"/>
    <property type="match status" value="1"/>
</dbReference>
<dbReference type="GO" id="GO:0008422">
    <property type="term" value="F:beta-glucosidase activity"/>
    <property type="evidence" value="ECO:0007669"/>
    <property type="project" value="TreeGrafter"/>
</dbReference>
<dbReference type="Gene3D" id="2.60.40.10">
    <property type="entry name" value="Immunoglobulins"/>
    <property type="match status" value="1"/>
</dbReference>
<dbReference type="InterPro" id="IPR051915">
    <property type="entry name" value="Cellulose_Degrad_GH3"/>
</dbReference>
<dbReference type="Pfam" id="PF14310">
    <property type="entry name" value="Fn3-like"/>
    <property type="match status" value="1"/>
</dbReference>
<dbReference type="InterPro" id="IPR002772">
    <property type="entry name" value="Glyco_hydro_3_C"/>
</dbReference>